<accession>A0AAW2JFV7</accession>
<comment type="caution">
    <text evidence="2">The sequence shown here is derived from an EMBL/GenBank/DDBJ whole genome shotgun (WGS) entry which is preliminary data.</text>
</comment>
<evidence type="ECO:0000259" key="1">
    <source>
        <dbReference type="Pfam" id="PF00078"/>
    </source>
</evidence>
<gene>
    <name evidence="2" type="ORF">Scaly_3154200</name>
</gene>
<protein>
    <recommendedName>
        <fullName evidence="1">Reverse transcriptase domain-containing protein</fullName>
    </recommendedName>
</protein>
<dbReference type="SUPFAM" id="SSF56672">
    <property type="entry name" value="DNA/RNA polymerases"/>
    <property type="match status" value="1"/>
</dbReference>
<dbReference type="Pfam" id="PF00078">
    <property type="entry name" value="RVT_1"/>
    <property type="match status" value="1"/>
</dbReference>
<dbReference type="PANTHER" id="PTHR33116">
    <property type="entry name" value="REVERSE TRANSCRIPTASE ZINC-BINDING DOMAIN-CONTAINING PROTEIN-RELATED-RELATED"/>
    <property type="match status" value="1"/>
</dbReference>
<organism evidence="2">
    <name type="scientific">Sesamum calycinum</name>
    <dbReference type="NCBI Taxonomy" id="2727403"/>
    <lineage>
        <taxon>Eukaryota</taxon>
        <taxon>Viridiplantae</taxon>
        <taxon>Streptophyta</taxon>
        <taxon>Embryophyta</taxon>
        <taxon>Tracheophyta</taxon>
        <taxon>Spermatophyta</taxon>
        <taxon>Magnoliopsida</taxon>
        <taxon>eudicotyledons</taxon>
        <taxon>Gunneridae</taxon>
        <taxon>Pentapetalae</taxon>
        <taxon>asterids</taxon>
        <taxon>lamiids</taxon>
        <taxon>Lamiales</taxon>
        <taxon>Pedaliaceae</taxon>
        <taxon>Sesamum</taxon>
    </lineage>
</organism>
<reference evidence="2" key="1">
    <citation type="submission" date="2020-06" db="EMBL/GenBank/DDBJ databases">
        <authorList>
            <person name="Li T."/>
            <person name="Hu X."/>
            <person name="Zhang T."/>
            <person name="Song X."/>
            <person name="Zhang H."/>
            <person name="Dai N."/>
            <person name="Sheng W."/>
            <person name="Hou X."/>
            <person name="Wei L."/>
        </authorList>
    </citation>
    <scope>NUCLEOTIDE SEQUENCE</scope>
    <source>
        <strain evidence="2">KEN8</strain>
        <tissue evidence="2">Leaf</tissue>
    </source>
</reference>
<reference evidence="2" key="2">
    <citation type="journal article" date="2024" name="Plant">
        <title>Genomic evolution and insights into agronomic trait innovations of Sesamum species.</title>
        <authorList>
            <person name="Miao H."/>
            <person name="Wang L."/>
            <person name="Qu L."/>
            <person name="Liu H."/>
            <person name="Sun Y."/>
            <person name="Le M."/>
            <person name="Wang Q."/>
            <person name="Wei S."/>
            <person name="Zheng Y."/>
            <person name="Lin W."/>
            <person name="Duan Y."/>
            <person name="Cao H."/>
            <person name="Xiong S."/>
            <person name="Wang X."/>
            <person name="Wei L."/>
            <person name="Li C."/>
            <person name="Ma Q."/>
            <person name="Ju M."/>
            <person name="Zhao R."/>
            <person name="Li G."/>
            <person name="Mu C."/>
            <person name="Tian Q."/>
            <person name="Mei H."/>
            <person name="Zhang T."/>
            <person name="Gao T."/>
            <person name="Zhang H."/>
        </authorList>
    </citation>
    <scope>NUCLEOTIDE SEQUENCE</scope>
    <source>
        <strain evidence="2">KEN8</strain>
    </source>
</reference>
<dbReference type="InterPro" id="IPR043502">
    <property type="entry name" value="DNA/RNA_pol_sf"/>
</dbReference>
<sequence length="536" mass="58928">MVVAVHGDCVFGWAEDRGDAAVEVSKVKAANGPLGDVTMCGSTEPNVGAELTKAACSAVGLRRTRRAGREIGAGNGVGGLVRTGRNPPFPAKEISPPSFLIHLFFKLFNISFDSASPSSITREASSKNSLMLNSVLSFSIVESPSSVMCFVGAAGPSPWLSFSTATFSVALNGSIYGFFPGARGLRQGDPMSPYLFVLVMEIWNTLLRYRVQNAPQFQHHWKCRELNILTICFADDVLIFCKAHPPSATVIKDTLCEFSVLSGLNVNPTKSQIILSRAAQQNKQQLLDLLGFQEGCLPVRYLGVQLTSSRLTVADCRPLLNTLESRLEGWNQLNLSFAGRAQIIKSVLCTLHAYWASVFILPKGIIKTIEARIRKFLWQGPAGRGVGNGESFKLWMDIWHENGPLCLSYPRGPTITGLPLDASLSCVLQNGHWRWPSRTDQDISEIAARLPHVHHTEPDSINWKNRSGKFTVQSAVSLIQPPSPHVKWHVLLQGVLQFYIERSDFNGHILVGNKESLGLVNDGEATIYFMTLHEQF</sequence>
<proteinExistence type="predicted"/>
<name>A0AAW2JFV7_9LAMI</name>
<feature type="domain" description="Reverse transcriptase" evidence="1">
    <location>
        <begin position="170"/>
        <end position="306"/>
    </location>
</feature>
<dbReference type="PANTHER" id="PTHR33116:SF78">
    <property type="entry name" value="OS12G0587133 PROTEIN"/>
    <property type="match status" value="1"/>
</dbReference>
<dbReference type="AlphaFoldDB" id="A0AAW2JFV7"/>
<dbReference type="InterPro" id="IPR000477">
    <property type="entry name" value="RT_dom"/>
</dbReference>
<evidence type="ECO:0000313" key="2">
    <source>
        <dbReference type="EMBL" id="KAL0292728.1"/>
    </source>
</evidence>
<dbReference type="EMBL" id="JACGWM010001483">
    <property type="protein sequence ID" value="KAL0292728.1"/>
    <property type="molecule type" value="Genomic_DNA"/>
</dbReference>